<accession>A0A6N2LR19</accession>
<proteinExistence type="predicted"/>
<evidence type="ECO:0000256" key="1">
    <source>
        <dbReference type="SAM" id="Phobius"/>
    </source>
</evidence>
<organism evidence="2">
    <name type="scientific">Salix viminalis</name>
    <name type="common">Common osier</name>
    <name type="synonym">Basket willow</name>
    <dbReference type="NCBI Taxonomy" id="40686"/>
    <lineage>
        <taxon>Eukaryota</taxon>
        <taxon>Viridiplantae</taxon>
        <taxon>Streptophyta</taxon>
        <taxon>Embryophyta</taxon>
        <taxon>Tracheophyta</taxon>
        <taxon>Spermatophyta</taxon>
        <taxon>Magnoliopsida</taxon>
        <taxon>eudicotyledons</taxon>
        <taxon>Gunneridae</taxon>
        <taxon>Pentapetalae</taxon>
        <taxon>rosids</taxon>
        <taxon>fabids</taxon>
        <taxon>Malpighiales</taxon>
        <taxon>Salicaceae</taxon>
        <taxon>Saliceae</taxon>
        <taxon>Salix</taxon>
    </lineage>
</organism>
<evidence type="ECO:0000313" key="2">
    <source>
        <dbReference type="EMBL" id="VFU42633.1"/>
    </source>
</evidence>
<dbReference type="EMBL" id="CAADRP010001585">
    <property type="protein sequence ID" value="VFU42633.1"/>
    <property type="molecule type" value="Genomic_DNA"/>
</dbReference>
<keyword evidence="1" id="KW-0812">Transmembrane</keyword>
<protein>
    <recommendedName>
        <fullName evidence="3">Transmembrane protein</fullName>
    </recommendedName>
</protein>
<sequence length="156" mass="18374">MNLYRAGSFHFFPSLPSLSKHSPRSWVLFVFFVSFRFFLFIFFSFSLRPFHLFFFIFSFRFCEGQERERERKSKEKVTELFSEVGDLKRYSVHYDRSGRSEVINQFIYFLSRRPVVLLAGFGGSIGGSVRVTCSFSVFFSFGGCWIRLGRDSVFVC</sequence>
<reference evidence="2" key="1">
    <citation type="submission" date="2019-03" db="EMBL/GenBank/DDBJ databases">
        <authorList>
            <person name="Mank J."/>
            <person name="Almeida P."/>
        </authorList>
    </citation>
    <scope>NUCLEOTIDE SEQUENCE</scope>
    <source>
        <strain evidence="2">78183</strain>
    </source>
</reference>
<name>A0A6N2LR19_SALVM</name>
<gene>
    <name evidence="2" type="ORF">SVIM_LOCUS257680</name>
</gene>
<evidence type="ECO:0008006" key="3">
    <source>
        <dbReference type="Google" id="ProtNLM"/>
    </source>
</evidence>
<keyword evidence="1" id="KW-1133">Transmembrane helix</keyword>
<feature type="transmembrane region" description="Helical" evidence="1">
    <location>
        <begin position="26"/>
        <end position="47"/>
    </location>
</feature>
<keyword evidence="1" id="KW-0472">Membrane</keyword>
<dbReference type="AlphaFoldDB" id="A0A6N2LR19"/>